<sequence>MQQRLNIAIDGPAGAGKSTVARAVAKRLGARYLDTGAMYRAAALYCLRRGVEPGDERAVEAALPGADVSVRYEGEEQRVLLLREDVTGLLRAPELAMGASAVSAHRAVRLWMTELQRQVAREYDVVMDGRDIGTNVLRDTPYKFYLTATVQERARRRLLEMQARGTDGGRTLEQVAQEIAQRDYNDSHRAFMPLRRAEDAHLIDTTGMTADEVTDEVLRCVRAPGEGG</sequence>
<comment type="catalytic activity">
    <reaction evidence="6 8">
        <text>dCMP + ATP = dCDP + ADP</text>
        <dbReference type="Rhea" id="RHEA:25094"/>
        <dbReference type="ChEBI" id="CHEBI:30616"/>
        <dbReference type="ChEBI" id="CHEBI:57566"/>
        <dbReference type="ChEBI" id="CHEBI:58593"/>
        <dbReference type="ChEBI" id="CHEBI:456216"/>
        <dbReference type="EC" id="2.7.4.25"/>
    </reaction>
</comment>
<evidence type="ECO:0000256" key="3">
    <source>
        <dbReference type="ARBA" id="ARBA00022741"/>
    </source>
</evidence>
<evidence type="ECO:0000313" key="11">
    <source>
        <dbReference type="Proteomes" id="UP000824128"/>
    </source>
</evidence>
<protein>
    <recommendedName>
        <fullName evidence="8">Cytidylate kinase</fullName>
        <shortName evidence="8">CK</shortName>
        <ecNumber evidence="8">2.7.4.25</ecNumber>
    </recommendedName>
    <alternativeName>
        <fullName evidence="8">Cytidine monophosphate kinase</fullName>
        <shortName evidence="8">CMP kinase</shortName>
    </alternativeName>
</protein>
<dbReference type="GO" id="GO:0006220">
    <property type="term" value="P:pyrimidine nucleotide metabolic process"/>
    <property type="evidence" value="ECO:0007669"/>
    <property type="project" value="UniProtKB-UniRule"/>
</dbReference>
<comment type="similarity">
    <text evidence="1 8">Belongs to the cytidylate kinase family. Type 1 subfamily.</text>
</comment>
<reference evidence="10" key="1">
    <citation type="submission" date="2020-10" db="EMBL/GenBank/DDBJ databases">
        <authorList>
            <person name="Gilroy R."/>
        </authorList>
    </citation>
    <scope>NUCLEOTIDE SEQUENCE</scope>
    <source>
        <strain evidence="10">ChiGjej2B2-16831</strain>
    </source>
</reference>
<dbReference type="GO" id="GO:0005737">
    <property type="term" value="C:cytoplasm"/>
    <property type="evidence" value="ECO:0007669"/>
    <property type="project" value="UniProtKB-SubCell"/>
</dbReference>
<gene>
    <name evidence="8" type="primary">cmk</name>
    <name evidence="10" type="ORF">IAD24_07945</name>
</gene>
<evidence type="ECO:0000256" key="2">
    <source>
        <dbReference type="ARBA" id="ARBA00022679"/>
    </source>
</evidence>
<dbReference type="NCBIfam" id="TIGR00017">
    <property type="entry name" value="cmk"/>
    <property type="match status" value="1"/>
</dbReference>
<comment type="caution">
    <text evidence="10">The sequence shown here is derived from an EMBL/GenBank/DDBJ whole genome shotgun (WGS) entry which is preliminary data.</text>
</comment>
<dbReference type="AlphaFoldDB" id="A0A9D1N5L1"/>
<dbReference type="InterPro" id="IPR027417">
    <property type="entry name" value="P-loop_NTPase"/>
</dbReference>
<dbReference type="Proteomes" id="UP000824128">
    <property type="component" value="Unassembled WGS sequence"/>
</dbReference>
<keyword evidence="4 8" id="KW-0418">Kinase</keyword>
<feature type="binding site" evidence="8">
    <location>
        <begin position="11"/>
        <end position="19"/>
    </location>
    <ligand>
        <name>ATP</name>
        <dbReference type="ChEBI" id="CHEBI:30616"/>
    </ligand>
</feature>
<evidence type="ECO:0000256" key="7">
    <source>
        <dbReference type="ARBA" id="ARBA00048478"/>
    </source>
</evidence>
<dbReference type="GO" id="GO:0036431">
    <property type="term" value="F:dCMP kinase activity"/>
    <property type="evidence" value="ECO:0007669"/>
    <property type="project" value="InterPro"/>
</dbReference>
<evidence type="ECO:0000256" key="6">
    <source>
        <dbReference type="ARBA" id="ARBA00047615"/>
    </source>
</evidence>
<dbReference type="EC" id="2.7.4.25" evidence="8"/>
<dbReference type="InterPro" id="IPR003136">
    <property type="entry name" value="Cytidylate_kin"/>
</dbReference>
<dbReference type="HAMAP" id="MF_00238">
    <property type="entry name" value="Cytidyl_kinase_type1"/>
    <property type="match status" value="1"/>
</dbReference>
<proteinExistence type="inferred from homology"/>
<keyword evidence="3 8" id="KW-0547">Nucleotide-binding</keyword>
<organism evidence="10 11">
    <name type="scientific">Candidatus Aphodomorpha intestinavium</name>
    <dbReference type="NCBI Taxonomy" id="2840672"/>
    <lineage>
        <taxon>Bacteria</taxon>
        <taxon>Bacillati</taxon>
        <taxon>Bacillota</taxon>
        <taxon>Clostridia</taxon>
        <taxon>Eubacteriales</taxon>
        <taxon>Candidatus Aphodomorpha</taxon>
    </lineage>
</organism>
<evidence type="ECO:0000313" key="10">
    <source>
        <dbReference type="EMBL" id="HIU95071.1"/>
    </source>
</evidence>
<dbReference type="CDD" id="cd02020">
    <property type="entry name" value="CMPK"/>
    <property type="match status" value="1"/>
</dbReference>
<keyword evidence="5 8" id="KW-0067">ATP-binding</keyword>
<dbReference type="Gene3D" id="3.40.50.300">
    <property type="entry name" value="P-loop containing nucleotide triphosphate hydrolases"/>
    <property type="match status" value="1"/>
</dbReference>
<name>A0A9D1N5L1_9FIRM</name>
<dbReference type="SUPFAM" id="SSF52540">
    <property type="entry name" value="P-loop containing nucleoside triphosphate hydrolases"/>
    <property type="match status" value="1"/>
</dbReference>
<reference evidence="10" key="2">
    <citation type="journal article" date="2021" name="PeerJ">
        <title>Extensive microbial diversity within the chicken gut microbiome revealed by metagenomics and culture.</title>
        <authorList>
            <person name="Gilroy R."/>
            <person name="Ravi A."/>
            <person name="Getino M."/>
            <person name="Pursley I."/>
            <person name="Horton D.L."/>
            <person name="Alikhan N.F."/>
            <person name="Baker D."/>
            <person name="Gharbi K."/>
            <person name="Hall N."/>
            <person name="Watson M."/>
            <person name="Adriaenssens E.M."/>
            <person name="Foster-Nyarko E."/>
            <person name="Jarju S."/>
            <person name="Secka A."/>
            <person name="Antonio M."/>
            <person name="Oren A."/>
            <person name="Chaudhuri R.R."/>
            <person name="La Ragione R."/>
            <person name="Hildebrand F."/>
            <person name="Pallen M.J."/>
        </authorList>
    </citation>
    <scope>NUCLEOTIDE SEQUENCE</scope>
    <source>
        <strain evidence="10">ChiGjej2B2-16831</strain>
    </source>
</reference>
<evidence type="ECO:0000256" key="1">
    <source>
        <dbReference type="ARBA" id="ARBA00009427"/>
    </source>
</evidence>
<dbReference type="Pfam" id="PF02224">
    <property type="entry name" value="Cytidylate_kin"/>
    <property type="match status" value="1"/>
</dbReference>
<evidence type="ECO:0000259" key="9">
    <source>
        <dbReference type="Pfam" id="PF02224"/>
    </source>
</evidence>
<accession>A0A9D1N5L1</accession>
<comment type="catalytic activity">
    <reaction evidence="7 8">
        <text>CMP + ATP = CDP + ADP</text>
        <dbReference type="Rhea" id="RHEA:11600"/>
        <dbReference type="ChEBI" id="CHEBI:30616"/>
        <dbReference type="ChEBI" id="CHEBI:58069"/>
        <dbReference type="ChEBI" id="CHEBI:60377"/>
        <dbReference type="ChEBI" id="CHEBI:456216"/>
        <dbReference type="EC" id="2.7.4.25"/>
    </reaction>
</comment>
<evidence type="ECO:0000256" key="4">
    <source>
        <dbReference type="ARBA" id="ARBA00022777"/>
    </source>
</evidence>
<keyword evidence="2 8" id="KW-0808">Transferase</keyword>
<comment type="subcellular location">
    <subcellularLocation>
        <location evidence="8">Cytoplasm</location>
    </subcellularLocation>
</comment>
<dbReference type="EMBL" id="DVNZ01000254">
    <property type="protein sequence ID" value="HIU95071.1"/>
    <property type="molecule type" value="Genomic_DNA"/>
</dbReference>
<feature type="domain" description="Cytidylate kinase" evidence="9">
    <location>
        <begin position="7"/>
        <end position="222"/>
    </location>
</feature>
<dbReference type="InterPro" id="IPR011994">
    <property type="entry name" value="Cytidylate_kinase_dom"/>
</dbReference>
<evidence type="ECO:0000256" key="8">
    <source>
        <dbReference type="HAMAP-Rule" id="MF_00238"/>
    </source>
</evidence>
<evidence type="ECO:0000256" key="5">
    <source>
        <dbReference type="ARBA" id="ARBA00022840"/>
    </source>
</evidence>
<keyword evidence="8" id="KW-0963">Cytoplasm</keyword>
<dbReference type="GO" id="GO:0005524">
    <property type="term" value="F:ATP binding"/>
    <property type="evidence" value="ECO:0007669"/>
    <property type="project" value="UniProtKB-UniRule"/>
</dbReference>